<organism evidence="1 2">
    <name type="scientific">Jaapia argillacea MUCL 33604</name>
    <dbReference type="NCBI Taxonomy" id="933084"/>
    <lineage>
        <taxon>Eukaryota</taxon>
        <taxon>Fungi</taxon>
        <taxon>Dikarya</taxon>
        <taxon>Basidiomycota</taxon>
        <taxon>Agaricomycotina</taxon>
        <taxon>Agaricomycetes</taxon>
        <taxon>Agaricomycetidae</taxon>
        <taxon>Jaapiales</taxon>
        <taxon>Jaapiaceae</taxon>
        <taxon>Jaapia</taxon>
    </lineage>
</organism>
<keyword evidence="2" id="KW-1185">Reference proteome</keyword>
<dbReference type="Proteomes" id="UP000027265">
    <property type="component" value="Unassembled WGS sequence"/>
</dbReference>
<dbReference type="HOGENOM" id="CLU_2236989_0_0_1"/>
<proteinExistence type="predicted"/>
<dbReference type="EMBL" id="KL197743">
    <property type="protein sequence ID" value="KDQ51967.1"/>
    <property type="molecule type" value="Genomic_DNA"/>
</dbReference>
<protein>
    <submittedName>
        <fullName evidence="1">Uncharacterized protein</fullName>
    </submittedName>
</protein>
<sequence length="105" mass="11119">MKFHVRVETNLIVSSPSSSHSTSVSLQVISPSVLFKPLVSSSVLGSTHLDPHLPQPTRPIPILLSKSSAPSFPISSVLASFTNLNSQSSDLQPPLSLLQSIPVPP</sequence>
<reference evidence="2" key="1">
    <citation type="journal article" date="2014" name="Proc. Natl. Acad. Sci. U.S.A.">
        <title>Extensive sampling of basidiomycete genomes demonstrates inadequacy of the white-rot/brown-rot paradigm for wood decay fungi.</title>
        <authorList>
            <person name="Riley R."/>
            <person name="Salamov A.A."/>
            <person name="Brown D.W."/>
            <person name="Nagy L.G."/>
            <person name="Floudas D."/>
            <person name="Held B.W."/>
            <person name="Levasseur A."/>
            <person name="Lombard V."/>
            <person name="Morin E."/>
            <person name="Otillar R."/>
            <person name="Lindquist E.A."/>
            <person name="Sun H."/>
            <person name="LaButti K.M."/>
            <person name="Schmutz J."/>
            <person name="Jabbour D."/>
            <person name="Luo H."/>
            <person name="Baker S.E."/>
            <person name="Pisabarro A.G."/>
            <person name="Walton J.D."/>
            <person name="Blanchette R.A."/>
            <person name="Henrissat B."/>
            <person name="Martin F."/>
            <person name="Cullen D."/>
            <person name="Hibbett D.S."/>
            <person name="Grigoriev I.V."/>
        </authorList>
    </citation>
    <scope>NUCLEOTIDE SEQUENCE [LARGE SCALE GENOMIC DNA]</scope>
    <source>
        <strain evidence="2">MUCL 33604</strain>
    </source>
</reference>
<name>A0A067PLU8_9AGAM</name>
<dbReference type="InParanoid" id="A0A067PLU8"/>
<dbReference type="AlphaFoldDB" id="A0A067PLU8"/>
<evidence type="ECO:0000313" key="2">
    <source>
        <dbReference type="Proteomes" id="UP000027265"/>
    </source>
</evidence>
<evidence type="ECO:0000313" key="1">
    <source>
        <dbReference type="EMBL" id="KDQ51967.1"/>
    </source>
</evidence>
<accession>A0A067PLU8</accession>
<gene>
    <name evidence="1" type="ORF">JAAARDRAFT_62145</name>
</gene>